<dbReference type="Proteomes" id="UP001176517">
    <property type="component" value="Unassembled WGS sequence"/>
</dbReference>
<reference evidence="1" key="1">
    <citation type="journal article" date="2023" name="PhytoFront">
        <title>Draft Genome Resources of Seven Strains of Tilletia horrida, Causal Agent of Kernel Smut of Rice.</title>
        <authorList>
            <person name="Khanal S."/>
            <person name="Antony Babu S."/>
            <person name="Zhou X.G."/>
        </authorList>
    </citation>
    <scope>NUCLEOTIDE SEQUENCE</scope>
    <source>
        <strain evidence="1">TX6</strain>
    </source>
</reference>
<protein>
    <submittedName>
        <fullName evidence="1">Uncharacterized protein</fullName>
    </submittedName>
</protein>
<proteinExistence type="predicted"/>
<keyword evidence="2" id="KW-1185">Reference proteome</keyword>
<dbReference type="AlphaFoldDB" id="A0AAN6JQG5"/>
<evidence type="ECO:0000313" key="2">
    <source>
        <dbReference type="Proteomes" id="UP001176517"/>
    </source>
</evidence>
<gene>
    <name evidence="1" type="ORF">OC846_006595</name>
</gene>
<organism evidence="1 2">
    <name type="scientific">Tilletia horrida</name>
    <dbReference type="NCBI Taxonomy" id="155126"/>
    <lineage>
        <taxon>Eukaryota</taxon>
        <taxon>Fungi</taxon>
        <taxon>Dikarya</taxon>
        <taxon>Basidiomycota</taxon>
        <taxon>Ustilaginomycotina</taxon>
        <taxon>Exobasidiomycetes</taxon>
        <taxon>Tilletiales</taxon>
        <taxon>Tilletiaceae</taxon>
        <taxon>Tilletia</taxon>
    </lineage>
</organism>
<comment type="caution">
    <text evidence="1">The sequence shown here is derived from an EMBL/GenBank/DDBJ whole genome shotgun (WGS) entry which is preliminary data.</text>
</comment>
<accession>A0AAN6JQG5</accession>
<dbReference type="EMBL" id="JAPDMZ010000430">
    <property type="protein sequence ID" value="KAK0542905.1"/>
    <property type="molecule type" value="Genomic_DNA"/>
</dbReference>
<evidence type="ECO:0000313" key="1">
    <source>
        <dbReference type="EMBL" id="KAK0542905.1"/>
    </source>
</evidence>
<sequence length="490" mass="56886">MDLIHGSFLSPRKATQDQRVFKYALRGCGLRFLPSYIAALPQVPLSEATCMDRNVDESSLPRDILHVTLREERARVGWWLAQQANKGYIWGKYFRYSITMRELNSRSGVSPELAERSSLSGWQHFARHVALWEYAQMGYFSCPLREFDFPQVYEADPLCYQDGPQFAWKPGMDLAELRSAAEYYSRAEEDHFEWNVKAFGIQYQAPMAEDTQQGSDTEQRSPHLAPRLTIQRAILGTSLEEAFSKPLVAFVHLPRNFREYAEVTLAQSPSRFADVTLPEAPCHKPNQYRYTAYEEPAAIRESDKEFVLSYWILPGSEDGRLTPYWQLVNRETDEIHEIVHAFRCGHRAISYMSVYERNAETCRHASRRLVRPTERSERDAFKAWACTRAQWYEGNIYEDMASWVVLDVPRWLVFGRLKNEGWGLLNREELPAYAEDMDAGDEIFTDEPTTAAEWIERVRDGNIPEWAKFYRCRLPPVEMLAEIRALAAAR</sequence>
<name>A0AAN6JQG5_9BASI</name>